<dbReference type="GO" id="GO:0005829">
    <property type="term" value="C:cytosol"/>
    <property type="evidence" value="ECO:0007669"/>
    <property type="project" value="TreeGrafter"/>
</dbReference>
<dbReference type="STRING" id="869209.Tresu_2116"/>
<evidence type="ECO:0000256" key="3">
    <source>
        <dbReference type="ARBA" id="ARBA00022679"/>
    </source>
</evidence>
<dbReference type="EMBL" id="CP002631">
    <property type="protein sequence ID" value="AEB14985.1"/>
    <property type="molecule type" value="Genomic_DNA"/>
</dbReference>
<protein>
    <submittedName>
        <fullName evidence="6">Valine--pyruvate transaminase</fullName>
        <ecNumber evidence="6">2.6.1.66</ecNumber>
    </submittedName>
</protein>
<dbReference type="RefSeq" id="WP_013702238.1">
    <property type="nucleotide sequence ID" value="NC_015385.1"/>
</dbReference>
<dbReference type="SMR" id="F2NTJ6"/>
<dbReference type="GeneID" id="302999238"/>
<dbReference type="InterPro" id="IPR050859">
    <property type="entry name" value="Class-I_PLP-dep_aminotransf"/>
</dbReference>
<keyword evidence="4" id="KW-0663">Pyridoxal phosphate</keyword>
<keyword evidence="2 6" id="KW-0032">Aminotransferase</keyword>
<dbReference type="PANTHER" id="PTHR42790:SF4">
    <property type="entry name" value="VALINE--PYRUVATE AMINOTRANSFERASE"/>
    <property type="match status" value="1"/>
</dbReference>
<keyword evidence="3 6" id="KW-0808">Transferase</keyword>
<dbReference type="CDD" id="cd00609">
    <property type="entry name" value="AAT_like"/>
    <property type="match status" value="1"/>
</dbReference>
<dbReference type="KEGG" id="tsu:Tresu_2116"/>
<accession>F2NTJ6</accession>
<evidence type="ECO:0000313" key="6">
    <source>
        <dbReference type="EMBL" id="AEB14985.1"/>
    </source>
</evidence>
<proteinExistence type="predicted"/>
<sequence>MFSDFGKKLTGESGILQLMEDLGAPLPKGKKICALGGGNPAQIPELEKMYRAEMELIMKDDRAFEDLIGKYDGPQGKNAFINSVATFFSKNLGWNVKPENIAVCNGSQSACFYLFNLLSGTFTSPDGKKTKKKILFPLVPEYVGYADHGIENETFESIPSRFEEYSDNTFKYFVDFEKLEERLDKDSSIAALCVSRPTNPTGNVLTDEEITRMSALAQKHSIPLIIDNAYGLPWPHIIFNDAKPFWNENVILSMSLSKIGLPSLRTGIIIARKEIVTALSNLNSIIALASGSLGQAIASNLIESGKLIEAASNFVRPYYEKKNKFAQSLVHKYFAGTDYAVHKGEGSIFLWILMRKLKITTKELYKKLKEQGVVVVPGEYFFFGNGVAFKNHPHYSKCIRINYARPDDELEDGIKIIAETYKENS</sequence>
<feature type="domain" description="Aminotransferase class I/classII large" evidence="5">
    <location>
        <begin position="68"/>
        <end position="414"/>
    </location>
</feature>
<dbReference type="Proteomes" id="UP000006852">
    <property type="component" value="Chromosome"/>
</dbReference>
<dbReference type="EC" id="2.6.1.66" evidence="6"/>
<dbReference type="HOGENOM" id="CLU_053657_0_0_12"/>
<dbReference type="SUPFAM" id="SSF53383">
    <property type="entry name" value="PLP-dependent transferases"/>
    <property type="match status" value="1"/>
</dbReference>
<gene>
    <name evidence="6" type="ordered locus">Tresu_2116</name>
</gene>
<dbReference type="InterPro" id="IPR004839">
    <property type="entry name" value="Aminotransferase_I/II_large"/>
</dbReference>
<reference evidence="6 7" key="1">
    <citation type="journal article" date="2011" name="Stand. Genomic Sci.">
        <title>Complete genome sequence of Treponema succinifaciens type strain (6091).</title>
        <authorList>
            <person name="Han C."/>
            <person name="Gronow S."/>
            <person name="Teshima H."/>
            <person name="Lapidus A."/>
            <person name="Nolan M."/>
            <person name="Lucas S."/>
            <person name="Hammon N."/>
            <person name="Deshpande S."/>
            <person name="Cheng J.F."/>
            <person name="Zeytun A."/>
            <person name="Tapia R."/>
            <person name="Goodwin L."/>
            <person name="Pitluck S."/>
            <person name="Liolios K."/>
            <person name="Pagani I."/>
            <person name="Ivanova N."/>
            <person name="Mavromatis K."/>
            <person name="Mikhailova N."/>
            <person name="Huntemann M."/>
            <person name="Pati A."/>
            <person name="Chen A."/>
            <person name="Palaniappan K."/>
            <person name="Land M."/>
            <person name="Hauser L."/>
            <person name="Brambilla E.M."/>
            <person name="Rohde M."/>
            <person name="Goker M."/>
            <person name="Woyke T."/>
            <person name="Bristow J."/>
            <person name="Eisen J.A."/>
            <person name="Markowitz V."/>
            <person name="Hugenholtz P."/>
            <person name="Kyrpides N.C."/>
            <person name="Klenk H.P."/>
            <person name="Detter J.C."/>
        </authorList>
    </citation>
    <scope>NUCLEOTIDE SEQUENCE [LARGE SCALE GENOMIC DNA]</scope>
    <source>
        <strain evidence="7">ATCC 33096 / DSM 2489 / 6091</strain>
    </source>
</reference>
<dbReference type="GO" id="GO:0030170">
    <property type="term" value="F:pyridoxal phosphate binding"/>
    <property type="evidence" value="ECO:0007669"/>
    <property type="project" value="InterPro"/>
</dbReference>
<dbReference type="InterPro" id="IPR015424">
    <property type="entry name" value="PyrdxlP-dep_Trfase"/>
</dbReference>
<evidence type="ECO:0000256" key="1">
    <source>
        <dbReference type="ARBA" id="ARBA00001933"/>
    </source>
</evidence>
<name>F2NTJ6_TRES6</name>
<dbReference type="eggNOG" id="COG3977">
    <property type="taxonomic scope" value="Bacteria"/>
</dbReference>
<evidence type="ECO:0000313" key="7">
    <source>
        <dbReference type="Proteomes" id="UP000006852"/>
    </source>
</evidence>
<dbReference type="Pfam" id="PF00155">
    <property type="entry name" value="Aminotran_1_2"/>
    <property type="match status" value="1"/>
</dbReference>
<dbReference type="NCBIfam" id="NF006967">
    <property type="entry name" value="PRK09440.1-5"/>
    <property type="match status" value="1"/>
</dbReference>
<keyword evidence="7" id="KW-1185">Reference proteome</keyword>
<reference evidence="7" key="2">
    <citation type="submission" date="2011-04" db="EMBL/GenBank/DDBJ databases">
        <title>The complete genome of chromosome of Treponema succinifaciens DSM 2489.</title>
        <authorList>
            <person name="Lucas S."/>
            <person name="Copeland A."/>
            <person name="Lapidus A."/>
            <person name="Bruce D."/>
            <person name="Goodwin L."/>
            <person name="Pitluck S."/>
            <person name="Peters L."/>
            <person name="Kyrpides N."/>
            <person name="Mavromatis K."/>
            <person name="Ivanova N."/>
            <person name="Ovchinnikova G."/>
            <person name="Teshima H."/>
            <person name="Detter J.C."/>
            <person name="Tapia R."/>
            <person name="Han C."/>
            <person name="Land M."/>
            <person name="Hauser L."/>
            <person name="Markowitz V."/>
            <person name="Cheng J.-F."/>
            <person name="Hugenholtz P."/>
            <person name="Woyke T."/>
            <person name="Wu D."/>
            <person name="Gronow S."/>
            <person name="Wellnitz S."/>
            <person name="Brambilla E."/>
            <person name="Klenk H.-P."/>
            <person name="Eisen J.A."/>
        </authorList>
    </citation>
    <scope>NUCLEOTIDE SEQUENCE [LARGE SCALE GENOMIC DNA]</scope>
    <source>
        <strain evidence="7">ATCC 33096 / DSM 2489 / 6091</strain>
    </source>
</reference>
<dbReference type="PANTHER" id="PTHR42790">
    <property type="entry name" value="AMINOTRANSFERASE"/>
    <property type="match status" value="1"/>
</dbReference>
<dbReference type="OrthoDB" id="5889947at2"/>
<evidence type="ECO:0000256" key="4">
    <source>
        <dbReference type="ARBA" id="ARBA00022898"/>
    </source>
</evidence>
<dbReference type="InterPro" id="IPR015421">
    <property type="entry name" value="PyrdxlP-dep_Trfase_major"/>
</dbReference>
<dbReference type="GO" id="GO:1901605">
    <property type="term" value="P:alpha-amino acid metabolic process"/>
    <property type="evidence" value="ECO:0007669"/>
    <property type="project" value="TreeGrafter"/>
</dbReference>
<organism evidence="6 7">
    <name type="scientific">Treponema succinifaciens (strain ATCC 33096 / DSM 2489 / 6091)</name>
    <dbReference type="NCBI Taxonomy" id="869209"/>
    <lineage>
        <taxon>Bacteria</taxon>
        <taxon>Pseudomonadati</taxon>
        <taxon>Spirochaetota</taxon>
        <taxon>Spirochaetia</taxon>
        <taxon>Spirochaetales</taxon>
        <taxon>Treponemataceae</taxon>
        <taxon>Treponema</taxon>
    </lineage>
</organism>
<dbReference type="NCBIfam" id="NF006964">
    <property type="entry name" value="PRK09440.1-2"/>
    <property type="match status" value="1"/>
</dbReference>
<comment type="cofactor">
    <cofactor evidence="1">
        <name>pyridoxal 5'-phosphate</name>
        <dbReference type="ChEBI" id="CHEBI:597326"/>
    </cofactor>
</comment>
<dbReference type="Gene3D" id="3.40.640.10">
    <property type="entry name" value="Type I PLP-dependent aspartate aminotransferase-like (Major domain)"/>
    <property type="match status" value="1"/>
</dbReference>
<dbReference type="GO" id="GO:0009042">
    <property type="term" value="F:valine-pyruvate transaminase activity"/>
    <property type="evidence" value="ECO:0007669"/>
    <property type="project" value="UniProtKB-EC"/>
</dbReference>
<dbReference type="AlphaFoldDB" id="F2NTJ6"/>
<evidence type="ECO:0000256" key="2">
    <source>
        <dbReference type="ARBA" id="ARBA00022576"/>
    </source>
</evidence>
<evidence type="ECO:0000259" key="5">
    <source>
        <dbReference type="Pfam" id="PF00155"/>
    </source>
</evidence>